<dbReference type="GO" id="GO:0005524">
    <property type="term" value="F:ATP binding"/>
    <property type="evidence" value="ECO:0007669"/>
    <property type="project" value="UniProtKB-KW"/>
</dbReference>
<reference evidence="6 7" key="1">
    <citation type="journal article" date="2018" name="Environ. Microbiol.">
        <title>Novel energy conservation strategies and behaviour of Pelotomaculum schinkii driving syntrophic propionate catabolism.</title>
        <authorList>
            <person name="Hidalgo-Ahumada C.A.P."/>
            <person name="Nobu M.K."/>
            <person name="Narihiro T."/>
            <person name="Tamaki H."/>
            <person name="Liu W.T."/>
            <person name="Kamagata Y."/>
            <person name="Stams A.J.M."/>
            <person name="Imachi H."/>
            <person name="Sousa D.Z."/>
        </authorList>
    </citation>
    <scope>NUCLEOTIDE SEQUENCE [LARGE SCALE GENOMIC DNA]</scope>
    <source>
        <strain evidence="6 7">HH</strain>
    </source>
</reference>
<dbReference type="Pfam" id="PF00069">
    <property type="entry name" value="Pkinase"/>
    <property type="match status" value="1"/>
</dbReference>
<evidence type="ECO:0000256" key="4">
    <source>
        <dbReference type="ARBA" id="ARBA00022840"/>
    </source>
</evidence>
<comment type="caution">
    <text evidence="6">The sequence shown here is derived from an EMBL/GenBank/DDBJ whole genome shotgun (WGS) entry which is preliminary data.</text>
</comment>
<dbReference type="PROSITE" id="PS50011">
    <property type="entry name" value="PROTEIN_KINASE_DOM"/>
    <property type="match status" value="1"/>
</dbReference>
<feature type="domain" description="Protein kinase" evidence="5">
    <location>
        <begin position="31"/>
        <end position="300"/>
    </location>
</feature>
<dbReference type="InterPro" id="IPR045269">
    <property type="entry name" value="Atg1-like"/>
</dbReference>
<dbReference type="GO" id="GO:0005776">
    <property type="term" value="C:autophagosome"/>
    <property type="evidence" value="ECO:0007669"/>
    <property type="project" value="TreeGrafter"/>
</dbReference>
<dbReference type="SUPFAM" id="SSF56112">
    <property type="entry name" value="Protein kinase-like (PK-like)"/>
    <property type="match status" value="1"/>
</dbReference>
<evidence type="ECO:0000259" key="5">
    <source>
        <dbReference type="PROSITE" id="PS50011"/>
    </source>
</evidence>
<gene>
    <name evidence="6" type="primary">pkn5</name>
    <name evidence="6" type="ORF">Psch_01322</name>
</gene>
<dbReference type="GO" id="GO:0016020">
    <property type="term" value="C:membrane"/>
    <property type="evidence" value="ECO:0007669"/>
    <property type="project" value="TreeGrafter"/>
</dbReference>
<proteinExistence type="predicted"/>
<evidence type="ECO:0000256" key="1">
    <source>
        <dbReference type="ARBA" id="ARBA00022679"/>
    </source>
</evidence>
<organism evidence="6 7">
    <name type="scientific">Pelotomaculum schinkii</name>
    <dbReference type="NCBI Taxonomy" id="78350"/>
    <lineage>
        <taxon>Bacteria</taxon>
        <taxon>Bacillati</taxon>
        <taxon>Bacillota</taxon>
        <taxon>Clostridia</taxon>
        <taxon>Eubacteriales</taxon>
        <taxon>Desulfotomaculaceae</taxon>
        <taxon>Pelotomaculum</taxon>
    </lineage>
</organism>
<accession>A0A4Y7RHI9</accession>
<name>A0A4Y7RHI9_9FIRM</name>
<dbReference type="EC" id="2.7.11.1" evidence="6"/>
<dbReference type="Proteomes" id="UP000298324">
    <property type="component" value="Unassembled WGS sequence"/>
</dbReference>
<evidence type="ECO:0000313" key="7">
    <source>
        <dbReference type="Proteomes" id="UP000298324"/>
    </source>
</evidence>
<dbReference type="GO" id="GO:0000407">
    <property type="term" value="C:phagophore assembly site"/>
    <property type="evidence" value="ECO:0007669"/>
    <property type="project" value="TreeGrafter"/>
</dbReference>
<dbReference type="PROSITE" id="PS00108">
    <property type="entry name" value="PROTEIN_KINASE_ST"/>
    <property type="match status" value="1"/>
</dbReference>
<dbReference type="EMBL" id="QFGA01000001">
    <property type="protein sequence ID" value="TEB07767.1"/>
    <property type="molecule type" value="Genomic_DNA"/>
</dbReference>
<dbReference type="RefSeq" id="WP_190239572.1">
    <property type="nucleotide sequence ID" value="NZ_QFGA01000001.1"/>
</dbReference>
<keyword evidence="7" id="KW-1185">Reference proteome</keyword>
<dbReference type="GO" id="GO:0005829">
    <property type="term" value="C:cytosol"/>
    <property type="evidence" value="ECO:0007669"/>
    <property type="project" value="TreeGrafter"/>
</dbReference>
<keyword evidence="2" id="KW-0547">Nucleotide-binding</keyword>
<dbReference type="PANTHER" id="PTHR24348">
    <property type="entry name" value="SERINE/THREONINE-PROTEIN KINASE UNC-51-RELATED"/>
    <property type="match status" value="1"/>
</dbReference>
<keyword evidence="4" id="KW-0067">ATP-binding</keyword>
<dbReference type="AlphaFoldDB" id="A0A4Y7RHI9"/>
<evidence type="ECO:0000256" key="2">
    <source>
        <dbReference type="ARBA" id="ARBA00022741"/>
    </source>
</evidence>
<dbReference type="GO" id="GO:0004674">
    <property type="term" value="F:protein serine/threonine kinase activity"/>
    <property type="evidence" value="ECO:0007669"/>
    <property type="project" value="UniProtKB-EC"/>
</dbReference>
<protein>
    <submittedName>
        <fullName evidence="6">Serine/threonine-protein kinase pkn5</fullName>
        <ecNumber evidence="6">2.7.11.1</ecNumber>
    </submittedName>
</protein>
<keyword evidence="3 6" id="KW-0418">Kinase</keyword>
<dbReference type="SMART" id="SM00220">
    <property type="entry name" value="S_TKc"/>
    <property type="match status" value="1"/>
</dbReference>
<evidence type="ECO:0000313" key="6">
    <source>
        <dbReference type="EMBL" id="TEB07767.1"/>
    </source>
</evidence>
<sequence>MDNRTQINQEIQSAPQTAINSEIAEQYQARIESVSEVSTGLLETGTIVCDKYTIENRLEVTSGEADLYVCSADGHQYVAKVYKRKFAIKDEVIQALLSIDSPYVAKLYETSTYNGFPIEIIPYYKNGSLQGKTCSYDDLIRMVIPNINEGLKALHDSGIIHKDLKPSNIMLADDDKSVAIIDFGISSVVSEGSTVVVTKTGMTPEYSAPETFRNLFLEESDYYSFGITLFELFCGYTPYANMSSEEIEQYVSVQRIPFPENMPALLQDFISALTYYDITNRKNKSNPNRRWTYDEVNKWLNGESLVIPGEGIGNVGKGIMPTYIFMNESFTDPASLVTAFAKNWEEGKKQLFRGMATAHFRAFNQDIAKHCIEAEEEASRTNGKDDIIFWKLLYQINPKLKGLYWRGQVFESLPALGRDMLERLWKKDKSQYPYYTSILTEKLLSQYVAMAAPKNESLKKAATAIEDSYQFEINNHMDMQRTFYLMAYTISGQKLLCIAGQHFRTVGELAGYMRSQLDESFEAFESLCHKLVDYDGNLDIQLEAWLTAIGKKKELDRWRSLMNE</sequence>
<dbReference type="InterPro" id="IPR011009">
    <property type="entry name" value="Kinase-like_dom_sf"/>
</dbReference>
<keyword evidence="1 6" id="KW-0808">Transferase</keyword>
<dbReference type="InterPro" id="IPR008271">
    <property type="entry name" value="Ser/Thr_kinase_AS"/>
</dbReference>
<evidence type="ECO:0000256" key="3">
    <source>
        <dbReference type="ARBA" id="ARBA00022777"/>
    </source>
</evidence>
<dbReference type="Gene3D" id="1.10.510.10">
    <property type="entry name" value="Transferase(Phosphotransferase) domain 1"/>
    <property type="match status" value="1"/>
</dbReference>
<dbReference type="InterPro" id="IPR000719">
    <property type="entry name" value="Prot_kinase_dom"/>
</dbReference>
<dbReference type="PANTHER" id="PTHR24348:SF22">
    <property type="entry name" value="NON-SPECIFIC SERINE_THREONINE PROTEIN KINASE"/>
    <property type="match status" value="1"/>
</dbReference>